<dbReference type="PANTHER" id="PTHR11432">
    <property type="entry name" value="NADH DEHYDROGENASE SUBUNIT 1"/>
    <property type="match status" value="1"/>
</dbReference>
<dbReference type="NCBIfam" id="NF004741">
    <property type="entry name" value="PRK06076.1-2"/>
    <property type="match status" value="1"/>
</dbReference>
<dbReference type="NCBIfam" id="NF004743">
    <property type="entry name" value="PRK06076.1-4"/>
    <property type="match status" value="1"/>
</dbReference>
<evidence type="ECO:0000256" key="5">
    <source>
        <dbReference type="HAMAP-Rule" id="MF_01350"/>
    </source>
</evidence>
<feature type="region of interest" description="Disordered" evidence="7">
    <location>
        <begin position="1"/>
        <end position="39"/>
    </location>
</feature>
<organism evidence="8 9">
    <name type="scientific">Streptomyces viridosporus (strain ATCC 14672 / DSM 40746 / JCM 4963 / KCTC 9882 / NRRL B-12104 / FH 1290)</name>
    <name type="common">Streptomyces ghanaensis</name>
    <dbReference type="NCBI Taxonomy" id="566461"/>
    <lineage>
        <taxon>Bacteria</taxon>
        <taxon>Bacillati</taxon>
        <taxon>Actinomycetota</taxon>
        <taxon>Actinomycetes</taxon>
        <taxon>Kitasatosporales</taxon>
        <taxon>Streptomycetaceae</taxon>
        <taxon>Streptomyces</taxon>
    </lineage>
</organism>
<feature type="transmembrane region" description="Helical" evidence="5">
    <location>
        <begin position="171"/>
        <end position="194"/>
    </location>
</feature>
<feature type="compositionally biased region" description="Pro residues" evidence="7">
    <location>
        <begin position="449"/>
        <end position="461"/>
    </location>
</feature>
<sequence length="499" mass="54994">MAPAELRRRRRRLRHRGTARRPRPHRPGDARRRGPQGGGGMSPYLAAEDLSMFGRDPWWLVVIKAVFCFAFLMVTVLVAIVMERKVVAWMQRRIGPNRHGPWGMLQSLADGVKLMLKEDVVVKRADKVVYVLAPIVAAVPAFMAIAVIPFGPAGNEISIFGQRTTMQLTDLPIALLYILAVASIGIYGIVLAGWSSGSTYPLLGGLRSCAQMISYEIAMGAAFASVFLYSGSMSTSEIVAQQTDRWYVLLLPVSFLLYIVTMVGEVNRAPFDMPESEGDLVGGFNTEYSSIKFAMFMLAEYINMVTVSAVAVTLFLGGWRAPWPVSTFWEGANHGWWPLLWFVLKVQLLLFMFVWLRGTLPRVRYDQLMKLGWKVLIPVSLVWLMLVATVRALRNEGYDFADIALYVAAAVLALLLLSFVADLFRDKAKRAEQPAEAPAAFDPMAGGFPVPPLPGQELPPVPRRRSRGGEQELIVSGGPDTRSDGPLGGSTDGKETSDG</sequence>
<name>D6A4X1_STRV1</name>
<evidence type="ECO:0000256" key="4">
    <source>
        <dbReference type="ARBA" id="ARBA00023136"/>
    </source>
</evidence>
<evidence type="ECO:0000256" key="1">
    <source>
        <dbReference type="ARBA" id="ARBA00004141"/>
    </source>
</evidence>
<dbReference type="EC" id="7.1.1.-" evidence="5"/>
<dbReference type="GO" id="GO:0005886">
    <property type="term" value="C:plasma membrane"/>
    <property type="evidence" value="ECO:0007669"/>
    <property type="project" value="UniProtKB-SubCell"/>
</dbReference>
<dbReference type="GO" id="GO:0009060">
    <property type="term" value="P:aerobic respiration"/>
    <property type="evidence" value="ECO:0007669"/>
    <property type="project" value="TreeGrafter"/>
</dbReference>
<keyword evidence="5" id="KW-1278">Translocase</keyword>
<dbReference type="PROSITE" id="PS00668">
    <property type="entry name" value="COMPLEX1_ND1_2"/>
    <property type="match status" value="1"/>
</dbReference>
<evidence type="ECO:0000313" key="8">
    <source>
        <dbReference type="EMBL" id="EFE67782.2"/>
    </source>
</evidence>
<feature type="compositionally biased region" description="Basic residues" evidence="7">
    <location>
        <begin position="7"/>
        <end position="25"/>
    </location>
</feature>
<feature type="transmembrane region" description="Helical" evidence="5">
    <location>
        <begin position="403"/>
        <end position="424"/>
    </location>
</feature>
<keyword evidence="4 5" id="KW-0472">Membrane</keyword>
<feature type="transmembrane region" description="Helical" evidence="5">
    <location>
        <begin position="215"/>
        <end position="234"/>
    </location>
</feature>
<keyword evidence="2 5" id="KW-0812">Transmembrane</keyword>
<comment type="function">
    <text evidence="5">NDH-1 shuttles electrons from NADH, via FMN and iron-sulfur (Fe-S) centers, to quinones in the respiratory chain. The immediate electron acceptor for the enzyme in this species is believed to be ubiquinone. Couples the redox reaction to proton translocation (for every two electrons transferred, four hydrogen ions are translocated across the cytoplasmic membrane), and thus conserves the redox energy in a proton gradient. This subunit may bind ubiquinone.</text>
</comment>
<dbReference type="GO" id="GO:0016655">
    <property type="term" value="F:oxidoreductase activity, acting on NAD(P)H, quinone or similar compound as acceptor"/>
    <property type="evidence" value="ECO:0007669"/>
    <property type="project" value="UniProtKB-UniRule"/>
</dbReference>
<feature type="transmembrane region" description="Helical" evidence="5">
    <location>
        <begin position="58"/>
        <end position="82"/>
    </location>
</feature>
<keyword evidence="3 5" id="KW-1133">Transmembrane helix</keyword>
<keyword evidence="5" id="KW-1003">Cell membrane</keyword>
<feature type="transmembrane region" description="Helical" evidence="5">
    <location>
        <begin position="128"/>
        <end position="151"/>
    </location>
</feature>
<feature type="transmembrane region" description="Helical" evidence="5">
    <location>
        <begin position="339"/>
        <end position="359"/>
    </location>
</feature>
<dbReference type="HAMAP" id="MF_01350">
    <property type="entry name" value="NDH1_NuoH"/>
    <property type="match status" value="1"/>
</dbReference>
<gene>
    <name evidence="5" type="primary">nuoH</name>
    <name evidence="8" type="ORF">SSFG_03028</name>
</gene>
<comment type="similarity">
    <text evidence="5 6">Belongs to the complex I subunit 1 family.</text>
</comment>
<dbReference type="InterPro" id="IPR001694">
    <property type="entry name" value="NADH_UbQ_OxRdtase_su1/FPO"/>
</dbReference>
<comment type="catalytic activity">
    <reaction evidence="5">
        <text>a quinone + NADH + 5 H(+)(in) = a quinol + NAD(+) + 4 H(+)(out)</text>
        <dbReference type="Rhea" id="RHEA:57888"/>
        <dbReference type="ChEBI" id="CHEBI:15378"/>
        <dbReference type="ChEBI" id="CHEBI:24646"/>
        <dbReference type="ChEBI" id="CHEBI:57540"/>
        <dbReference type="ChEBI" id="CHEBI:57945"/>
        <dbReference type="ChEBI" id="CHEBI:132124"/>
    </reaction>
</comment>
<feature type="transmembrane region" description="Helical" evidence="5">
    <location>
        <begin position="301"/>
        <end position="319"/>
    </location>
</feature>
<proteinExistence type="inferred from homology"/>
<dbReference type="PANTHER" id="PTHR11432:SF3">
    <property type="entry name" value="NADH-UBIQUINONE OXIDOREDUCTASE CHAIN 1"/>
    <property type="match status" value="1"/>
</dbReference>
<dbReference type="Pfam" id="PF00146">
    <property type="entry name" value="NADHdh"/>
    <property type="match status" value="1"/>
</dbReference>
<evidence type="ECO:0000256" key="2">
    <source>
        <dbReference type="ARBA" id="ARBA00022692"/>
    </source>
</evidence>
<dbReference type="Proteomes" id="UP000003824">
    <property type="component" value="Unassembled WGS sequence"/>
</dbReference>
<evidence type="ECO:0000313" key="9">
    <source>
        <dbReference type="Proteomes" id="UP000003824"/>
    </source>
</evidence>
<dbReference type="EMBL" id="DS999641">
    <property type="protein sequence ID" value="EFE67782.2"/>
    <property type="molecule type" value="Genomic_DNA"/>
</dbReference>
<dbReference type="PROSITE" id="PS00667">
    <property type="entry name" value="COMPLEX1_ND1_1"/>
    <property type="match status" value="1"/>
</dbReference>
<evidence type="ECO:0000256" key="6">
    <source>
        <dbReference type="RuleBase" id="RU000471"/>
    </source>
</evidence>
<keyword evidence="5" id="KW-0874">Quinone</keyword>
<comment type="subunit">
    <text evidence="5">NDH-1 is composed of 14 different subunits. Subunits NuoA, H, J, K, L, M, N constitute the membrane sector of the complex.</text>
</comment>
<feature type="transmembrane region" description="Helical" evidence="5">
    <location>
        <begin position="246"/>
        <end position="264"/>
    </location>
</feature>
<dbReference type="InterPro" id="IPR018086">
    <property type="entry name" value="NADH_UbQ_OxRdtase_su1_CS"/>
</dbReference>
<dbReference type="GO" id="GO:0048038">
    <property type="term" value="F:quinone binding"/>
    <property type="evidence" value="ECO:0007669"/>
    <property type="project" value="UniProtKB-KW"/>
</dbReference>
<dbReference type="AlphaFoldDB" id="D6A4X1"/>
<evidence type="ECO:0000256" key="7">
    <source>
        <dbReference type="SAM" id="MobiDB-lite"/>
    </source>
</evidence>
<feature type="region of interest" description="Disordered" evidence="7">
    <location>
        <begin position="435"/>
        <end position="499"/>
    </location>
</feature>
<dbReference type="GO" id="GO:0003954">
    <property type="term" value="F:NADH dehydrogenase activity"/>
    <property type="evidence" value="ECO:0007669"/>
    <property type="project" value="TreeGrafter"/>
</dbReference>
<keyword evidence="5" id="KW-0830">Ubiquinone</keyword>
<protein>
    <recommendedName>
        <fullName evidence="5">NADH-quinone oxidoreductase subunit H</fullName>
        <ecNumber evidence="5">7.1.1.-</ecNumber>
    </recommendedName>
    <alternativeName>
        <fullName evidence="5">NADH dehydrogenase I subunit H</fullName>
    </alternativeName>
    <alternativeName>
        <fullName evidence="5">NDH-1 subunit H</fullName>
    </alternativeName>
</protein>
<evidence type="ECO:0000256" key="3">
    <source>
        <dbReference type="ARBA" id="ARBA00022989"/>
    </source>
</evidence>
<dbReference type="eggNOG" id="COG1005">
    <property type="taxonomic scope" value="Bacteria"/>
</dbReference>
<keyword evidence="5 6" id="KW-0520">NAD</keyword>
<comment type="subcellular location">
    <subcellularLocation>
        <location evidence="5 6">Cell membrane</location>
        <topology evidence="5 6">Multi-pass membrane protein</topology>
    </subcellularLocation>
    <subcellularLocation>
        <location evidence="1">Membrane</location>
        <topology evidence="1">Multi-pass membrane protein</topology>
    </subcellularLocation>
</comment>
<accession>D6A4X1</accession>
<feature type="transmembrane region" description="Helical" evidence="5">
    <location>
        <begin position="371"/>
        <end position="391"/>
    </location>
</feature>
<reference evidence="9" key="1">
    <citation type="submission" date="2008-12" db="EMBL/GenBank/DDBJ databases">
        <title>Annotation of Streptomyces ghanaensis ATCC 14672.</title>
        <authorList>
            <consortium name="The Broad Institute Genome Sequencing Platform"/>
            <consortium name="Broad Institute Microbial Sequencing Center"/>
            <person name="Fischbach M."/>
            <person name="Ward D."/>
            <person name="Young S."/>
            <person name="Kodira C.D."/>
            <person name="Zeng Q."/>
            <person name="Koehrsen M."/>
            <person name="Godfrey P."/>
            <person name="Alvarado L."/>
            <person name="Berlin A.M."/>
            <person name="Borenstein D."/>
            <person name="Chen Z."/>
            <person name="Engels R."/>
            <person name="Freedman E."/>
            <person name="Gellesch M."/>
            <person name="Goldberg J."/>
            <person name="Griggs A."/>
            <person name="Gujja S."/>
            <person name="Heiman D.I."/>
            <person name="Hepburn T.A."/>
            <person name="Howarth C."/>
            <person name="Jen D."/>
            <person name="Larson L."/>
            <person name="Lewis B."/>
            <person name="Mehta T."/>
            <person name="Park D."/>
            <person name="Pearson M."/>
            <person name="Roberts A."/>
            <person name="Saif S."/>
            <person name="Shea T.D."/>
            <person name="Shenoy N."/>
            <person name="Sisk P."/>
            <person name="Stolte C."/>
            <person name="Sykes S.N."/>
            <person name="Walk T."/>
            <person name="White J."/>
            <person name="Yandava C."/>
            <person name="Straight P."/>
            <person name="Clardy J."/>
            <person name="Hung D."/>
            <person name="Kolter R."/>
            <person name="Mekalanos J."/>
            <person name="Walker S."/>
            <person name="Walsh C.T."/>
            <person name="Wieland B.L.C."/>
            <person name="Ilzarbe M."/>
            <person name="Galagan J."/>
            <person name="Nusbaum C."/>
            <person name="Birren B."/>
        </authorList>
    </citation>
    <scope>NUCLEOTIDE SEQUENCE [LARGE SCALE GENOMIC DNA]</scope>
    <source>
        <strain evidence="9">ATCC 14672 / DSM 40746 / JCM 4963 / KCTC 9882 / NRRL B-12104 / FH 1290</strain>
    </source>
</reference>